<feature type="non-terminal residue" evidence="2">
    <location>
        <position position="1"/>
    </location>
</feature>
<dbReference type="Proteomes" id="UP000265520">
    <property type="component" value="Unassembled WGS sequence"/>
</dbReference>
<proteinExistence type="predicted"/>
<evidence type="ECO:0000313" key="3">
    <source>
        <dbReference type="Proteomes" id="UP000265520"/>
    </source>
</evidence>
<organism evidence="2 3">
    <name type="scientific">Trifolium medium</name>
    <dbReference type="NCBI Taxonomy" id="97028"/>
    <lineage>
        <taxon>Eukaryota</taxon>
        <taxon>Viridiplantae</taxon>
        <taxon>Streptophyta</taxon>
        <taxon>Embryophyta</taxon>
        <taxon>Tracheophyta</taxon>
        <taxon>Spermatophyta</taxon>
        <taxon>Magnoliopsida</taxon>
        <taxon>eudicotyledons</taxon>
        <taxon>Gunneridae</taxon>
        <taxon>Pentapetalae</taxon>
        <taxon>rosids</taxon>
        <taxon>fabids</taxon>
        <taxon>Fabales</taxon>
        <taxon>Fabaceae</taxon>
        <taxon>Papilionoideae</taxon>
        <taxon>50 kb inversion clade</taxon>
        <taxon>NPAAA clade</taxon>
        <taxon>Hologalegina</taxon>
        <taxon>IRL clade</taxon>
        <taxon>Trifolieae</taxon>
        <taxon>Trifolium</taxon>
    </lineage>
</organism>
<evidence type="ECO:0000256" key="1">
    <source>
        <dbReference type="SAM" id="MobiDB-lite"/>
    </source>
</evidence>
<keyword evidence="3" id="KW-1185">Reference proteome</keyword>
<reference evidence="2 3" key="1">
    <citation type="journal article" date="2018" name="Front. Plant Sci.">
        <title>Red Clover (Trifolium pratense) and Zigzag Clover (T. medium) - A Picture of Genomic Similarities and Differences.</title>
        <authorList>
            <person name="Dluhosova J."/>
            <person name="Istvanek J."/>
            <person name="Nedelnik J."/>
            <person name="Repkova J."/>
        </authorList>
    </citation>
    <scope>NUCLEOTIDE SEQUENCE [LARGE SCALE GENOMIC DNA]</scope>
    <source>
        <strain evidence="3">cv. 10/8</strain>
        <tissue evidence="2">Leaf</tissue>
    </source>
</reference>
<evidence type="ECO:0000313" key="2">
    <source>
        <dbReference type="EMBL" id="MCI67110.1"/>
    </source>
</evidence>
<name>A0A392U3M4_9FABA</name>
<sequence>NLPPPIPASSGDRMQGSRYSRPICEQVDNGKPMIHQDGRGYGTNLY</sequence>
<accession>A0A392U3M4</accession>
<comment type="caution">
    <text evidence="2">The sequence shown here is derived from an EMBL/GenBank/DDBJ whole genome shotgun (WGS) entry which is preliminary data.</text>
</comment>
<dbReference type="AlphaFoldDB" id="A0A392U3M4"/>
<feature type="region of interest" description="Disordered" evidence="1">
    <location>
        <begin position="1"/>
        <end position="23"/>
    </location>
</feature>
<protein>
    <submittedName>
        <fullName evidence="2">Uncharacterized protein</fullName>
    </submittedName>
</protein>
<dbReference type="EMBL" id="LXQA010709214">
    <property type="protein sequence ID" value="MCI67110.1"/>
    <property type="molecule type" value="Genomic_DNA"/>
</dbReference>